<keyword evidence="2" id="KW-1185">Reference proteome</keyword>
<dbReference type="AlphaFoldDB" id="A0A8K0CQB9"/>
<name>A0A8K0CQB9_IGNLU</name>
<sequence>MEQVVRAVISSSMGYKWALDQFQVPLTILESYVRKKRAAPDYAVVKSLGKFISVFSKKQEKELVAYLHKMEVHRFGLTIKELRTLAFQLAERNNFFYSFKDEAAV</sequence>
<evidence type="ECO:0000313" key="1">
    <source>
        <dbReference type="EMBL" id="KAF2888663.1"/>
    </source>
</evidence>
<gene>
    <name evidence="1" type="ORF">ILUMI_17510</name>
</gene>
<proteinExistence type="predicted"/>
<protein>
    <submittedName>
        <fullName evidence="1">Uncharacterized protein</fullName>
    </submittedName>
</protein>
<comment type="caution">
    <text evidence="1">The sequence shown here is derived from an EMBL/GenBank/DDBJ whole genome shotgun (WGS) entry which is preliminary data.</text>
</comment>
<dbReference type="OrthoDB" id="6754776at2759"/>
<accession>A0A8K0CQB9</accession>
<reference evidence="1" key="1">
    <citation type="submission" date="2019-08" db="EMBL/GenBank/DDBJ databases">
        <title>The genome of the North American firefly Photinus pyralis.</title>
        <authorList>
            <consortium name="Photinus pyralis genome working group"/>
            <person name="Fallon T.R."/>
            <person name="Sander Lower S.E."/>
            <person name="Weng J.-K."/>
        </authorList>
    </citation>
    <scope>NUCLEOTIDE SEQUENCE</scope>
    <source>
        <strain evidence="1">TRF0915ILg1</strain>
        <tissue evidence="1">Whole body</tissue>
    </source>
</reference>
<dbReference type="Proteomes" id="UP000801492">
    <property type="component" value="Unassembled WGS sequence"/>
</dbReference>
<dbReference type="EMBL" id="VTPC01075058">
    <property type="protein sequence ID" value="KAF2888663.1"/>
    <property type="molecule type" value="Genomic_DNA"/>
</dbReference>
<evidence type="ECO:0000313" key="2">
    <source>
        <dbReference type="Proteomes" id="UP000801492"/>
    </source>
</evidence>
<organism evidence="1 2">
    <name type="scientific">Ignelater luminosus</name>
    <name type="common">Cucubano</name>
    <name type="synonym">Pyrophorus luminosus</name>
    <dbReference type="NCBI Taxonomy" id="2038154"/>
    <lineage>
        <taxon>Eukaryota</taxon>
        <taxon>Metazoa</taxon>
        <taxon>Ecdysozoa</taxon>
        <taxon>Arthropoda</taxon>
        <taxon>Hexapoda</taxon>
        <taxon>Insecta</taxon>
        <taxon>Pterygota</taxon>
        <taxon>Neoptera</taxon>
        <taxon>Endopterygota</taxon>
        <taxon>Coleoptera</taxon>
        <taxon>Polyphaga</taxon>
        <taxon>Elateriformia</taxon>
        <taxon>Elateroidea</taxon>
        <taxon>Elateridae</taxon>
        <taxon>Agrypninae</taxon>
        <taxon>Pyrophorini</taxon>
        <taxon>Ignelater</taxon>
    </lineage>
</organism>